<dbReference type="EMBL" id="JTDY01004569">
    <property type="protein sequence ID" value="KOB67999.1"/>
    <property type="molecule type" value="Genomic_DNA"/>
</dbReference>
<gene>
    <name evidence="1" type="ORF">OBRU01_18969</name>
</gene>
<sequence>MLYSLELQTTVILNTFCRSTDKAAYSICFSTECASYNGNHPISRRGGDHVVHARLPPAGHMHADMHTNLVEAVLRSIKRATLSRGETAASVEKLKVEHVCAWVRGVCATRRAVCVACLLPHPPHYTRHAGHWDTLATKTQHLKDGLNR</sequence>
<comment type="caution">
    <text evidence="1">The sequence shown here is derived from an EMBL/GenBank/DDBJ whole genome shotgun (WGS) entry which is preliminary data.</text>
</comment>
<keyword evidence="2" id="KW-1185">Reference proteome</keyword>
<dbReference type="Pfam" id="PF14776">
    <property type="entry name" value="UNC-79"/>
    <property type="match status" value="1"/>
</dbReference>
<dbReference type="PANTHER" id="PTHR21696:SF2">
    <property type="entry name" value="PROTEIN UNC-79 HOMOLOG"/>
    <property type="match status" value="1"/>
</dbReference>
<accession>A0A0L7KY77</accession>
<evidence type="ECO:0000313" key="2">
    <source>
        <dbReference type="Proteomes" id="UP000037510"/>
    </source>
</evidence>
<dbReference type="InterPro" id="IPR024855">
    <property type="entry name" value="UNC79"/>
</dbReference>
<name>A0A0L7KY77_OPEBR</name>
<dbReference type="AlphaFoldDB" id="A0A0L7KY77"/>
<reference evidence="1 2" key="1">
    <citation type="journal article" date="2015" name="Genome Biol. Evol.">
        <title>The genome of winter moth (Operophtera brumata) provides a genomic perspective on sexual dimorphism and phenology.</title>
        <authorList>
            <person name="Derks M.F."/>
            <person name="Smit S."/>
            <person name="Salis L."/>
            <person name="Schijlen E."/>
            <person name="Bossers A."/>
            <person name="Mateman C."/>
            <person name="Pijl A.S."/>
            <person name="de Ridder D."/>
            <person name="Groenen M.A."/>
            <person name="Visser M.E."/>
            <person name="Megens H.J."/>
        </authorList>
    </citation>
    <scope>NUCLEOTIDE SEQUENCE [LARGE SCALE GENOMIC DNA]</scope>
    <source>
        <strain evidence="1">WM2013NL</strain>
        <tissue evidence="1">Head and thorax</tissue>
    </source>
</reference>
<dbReference type="PANTHER" id="PTHR21696">
    <property type="entry name" value="PROTEIN UNC-79 HOMOLOG"/>
    <property type="match status" value="1"/>
</dbReference>
<proteinExistence type="predicted"/>
<dbReference type="Proteomes" id="UP000037510">
    <property type="component" value="Unassembled WGS sequence"/>
</dbReference>
<protein>
    <submittedName>
        <fullName evidence="1">Uncharacterized protein</fullName>
    </submittedName>
</protein>
<organism evidence="1 2">
    <name type="scientific">Operophtera brumata</name>
    <name type="common">Winter moth</name>
    <name type="synonym">Phalaena brumata</name>
    <dbReference type="NCBI Taxonomy" id="104452"/>
    <lineage>
        <taxon>Eukaryota</taxon>
        <taxon>Metazoa</taxon>
        <taxon>Ecdysozoa</taxon>
        <taxon>Arthropoda</taxon>
        <taxon>Hexapoda</taxon>
        <taxon>Insecta</taxon>
        <taxon>Pterygota</taxon>
        <taxon>Neoptera</taxon>
        <taxon>Endopterygota</taxon>
        <taxon>Lepidoptera</taxon>
        <taxon>Glossata</taxon>
        <taxon>Ditrysia</taxon>
        <taxon>Geometroidea</taxon>
        <taxon>Geometridae</taxon>
        <taxon>Larentiinae</taxon>
        <taxon>Operophtera</taxon>
    </lineage>
</organism>
<dbReference type="STRING" id="104452.A0A0L7KY77"/>
<evidence type="ECO:0000313" key="1">
    <source>
        <dbReference type="EMBL" id="KOB67999.1"/>
    </source>
</evidence>